<feature type="region of interest" description="Disordered" evidence="1">
    <location>
        <begin position="622"/>
        <end position="656"/>
    </location>
</feature>
<feature type="compositionally biased region" description="Low complexity" evidence="1">
    <location>
        <begin position="90"/>
        <end position="99"/>
    </location>
</feature>
<feature type="region of interest" description="Disordered" evidence="1">
    <location>
        <begin position="263"/>
        <end position="344"/>
    </location>
</feature>
<proteinExistence type="predicted"/>
<evidence type="ECO:0000256" key="1">
    <source>
        <dbReference type="SAM" id="MobiDB-lite"/>
    </source>
</evidence>
<feature type="compositionally biased region" description="Low complexity" evidence="1">
    <location>
        <begin position="625"/>
        <end position="651"/>
    </location>
</feature>
<dbReference type="Proteomes" id="UP000307440">
    <property type="component" value="Unassembled WGS sequence"/>
</dbReference>
<evidence type="ECO:0000313" key="3">
    <source>
        <dbReference type="Proteomes" id="UP000307440"/>
    </source>
</evidence>
<feature type="compositionally biased region" description="Polar residues" evidence="1">
    <location>
        <begin position="517"/>
        <end position="533"/>
    </location>
</feature>
<evidence type="ECO:0000313" key="2">
    <source>
        <dbReference type="EMBL" id="TFK22841.1"/>
    </source>
</evidence>
<feature type="region of interest" description="Disordered" evidence="1">
    <location>
        <begin position="71"/>
        <end position="99"/>
    </location>
</feature>
<accession>A0A5C3KQL3</accession>
<organism evidence="2 3">
    <name type="scientific">Coprinopsis marcescibilis</name>
    <name type="common">Agaric fungus</name>
    <name type="synonym">Psathyrella marcescibilis</name>
    <dbReference type="NCBI Taxonomy" id="230819"/>
    <lineage>
        <taxon>Eukaryota</taxon>
        <taxon>Fungi</taxon>
        <taxon>Dikarya</taxon>
        <taxon>Basidiomycota</taxon>
        <taxon>Agaricomycotina</taxon>
        <taxon>Agaricomycetes</taxon>
        <taxon>Agaricomycetidae</taxon>
        <taxon>Agaricales</taxon>
        <taxon>Agaricineae</taxon>
        <taxon>Psathyrellaceae</taxon>
        <taxon>Coprinopsis</taxon>
    </lineage>
</organism>
<gene>
    <name evidence="2" type="ORF">FA15DRAFT_498317</name>
</gene>
<feature type="compositionally biased region" description="Polar residues" evidence="1">
    <location>
        <begin position="588"/>
        <end position="601"/>
    </location>
</feature>
<dbReference type="EMBL" id="ML210231">
    <property type="protein sequence ID" value="TFK22841.1"/>
    <property type="molecule type" value="Genomic_DNA"/>
</dbReference>
<feature type="compositionally biased region" description="Polar residues" evidence="1">
    <location>
        <begin position="332"/>
        <end position="341"/>
    </location>
</feature>
<feature type="compositionally biased region" description="Pro residues" evidence="1">
    <location>
        <begin position="313"/>
        <end position="323"/>
    </location>
</feature>
<keyword evidence="3" id="KW-1185">Reference proteome</keyword>
<name>A0A5C3KQL3_COPMA</name>
<reference evidence="2 3" key="1">
    <citation type="journal article" date="2019" name="Nat. Ecol. Evol.">
        <title>Megaphylogeny resolves global patterns of mushroom evolution.</title>
        <authorList>
            <person name="Varga T."/>
            <person name="Krizsan K."/>
            <person name="Foldi C."/>
            <person name="Dima B."/>
            <person name="Sanchez-Garcia M."/>
            <person name="Sanchez-Ramirez S."/>
            <person name="Szollosi G.J."/>
            <person name="Szarkandi J.G."/>
            <person name="Papp V."/>
            <person name="Albert L."/>
            <person name="Andreopoulos W."/>
            <person name="Angelini C."/>
            <person name="Antonin V."/>
            <person name="Barry K.W."/>
            <person name="Bougher N.L."/>
            <person name="Buchanan P."/>
            <person name="Buyck B."/>
            <person name="Bense V."/>
            <person name="Catcheside P."/>
            <person name="Chovatia M."/>
            <person name="Cooper J."/>
            <person name="Damon W."/>
            <person name="Desjardin D."/>
            <person name="Finy P."/>
            <person name="Geml J."/>
            <person name="Haridas S."/>
            <person name="Hughes K."/>
            <person name="Justo A."/>
            <person name="Karasinski D."/>
            <person name="Kautmanova I."/>
            <person name="Kiss B."/>
            <person name="Kocsube S."/>
            <person name="Kotiranta H."/>
            <person name="LaButti K.M."/>
            <person name="Lechner B.E."/>
            <person name="Liimatainen K."/>
            <person name="Lipzen A."/>
            <person name="Lukacs Z."/>
            <person name="Mihaltcheva S."/>
            <person name="Morgado L.N."/>
            <person name="Niskanen T."/>
            <person name="Noordeloos M.E."/>
            <person name="Ohm R.A."/>
            <person name="Ortiz-Santana B."/>
            <person name="Ovrebo C."/>
            <person name="Racz N."/>
            <person name="Riley R."/>
            <person name="Savchenko A."/>
            <person name="Shiryaev A."/>
            <person name="Soop K."/>
            <person name="Spirin V."/>
            <person name="Szebenyi C."/>
            <person name="Tomsovsky M."/>
            <person name="Tulloss R.E."/>
            <person name="Uehling J."/>
            <person name="Grigoriev I.V."/>
            <person name="Vagvolgyi C."/>
            <person name="Papp T."/>
            <person name="Martin F.M."/>
            <person name="Miettinen O."/>
            <person name="Hibbett D.S."/>
            <person name="Nagy L.G."/>
        </authorList>
    </citation>
    <scope>NUCLEOTIDE SEQUENCE [LARGE SCALE GENOMIC DNA]</scope>
    <source>
        <strain evidence="2 3">CBS 121175</strain>
    </source>
</reference>
<feature type="compositionally biased region" description="Acidic residues" evidence="1">
    <location>
        <begin position="442"/>
        <end position="451"/>
    </location>
</feature>
<sequence>MSQPAVDAASPMQESVFALIRTLKATCHDYRQQNASCSIAPLIERLLSGFPSTIGDAESCSASLLETLMDSDSSGDANTQEDVDDDTHDATQPATTATQPTIPTVPVAFLPIGEDRADREGPHPPWDPDLSPAHTLGGIYGPRGAFSINLDLDVPPNPNPTGFKPLERQNAFNGRSNPEVFWLGDWDNDIHPGDPNITPTQELSFKKLKRKFQRELTKFDRPCAIVDSLQAEFELKAHRYLHYARMSTLRKYHDIMKSTRVPGYAPRAMHNNSNVGGGRPSTAGPAPINTAQSPALPSPTTPVPARGFLPTPVTTPEPVPAPSLPTTSTPANIHSTPSSQPRPALERHSAFIDVSRPGELYPEPRTLDERLSTTDYPCNTSGDMFGSFPSFCTLRANGGDTLRDSFGEVVSMSSGNGRATIGPFTIALNNDQAGKRPRSQYEDEEPSDEELRDQQEVIGLVSSDASRNAPNERQGSPSRKFKVDESGRWLPRDSSVSPPHSPGSPTTSSFNRHTHSTGHTGQSSNRQRSGTSHRNARRANPSRPHGAFGANHSHSPHMGQGWTPVPPSQHPLHSGNGTYKRTFDPAQGSETHSYSESSFDQHTNTYNTYSTRYVYGGSVPGSGAGSSSAGYNSRTYSTGGSSGAGSNTHTGPNPSGRFYTKTDQHGNTYSTQDAHTSPPNIDISQPGLRNVSIYGGTFSCVAGSMSEHTNTYYENGAPTGDMGGDFGHGWNNGPAGTSSNFPRGSHHLLRENFTQHAASGRMTYKASLPGGLEGSFGAQGRKIKENAAAGVPGFQVTQEDNAEIGYTPSGWRY</sequence>
<protein>
    <submittedName>
        <fullName evidence="2">Uncharacterized protein</fullName>
    </submittedName>
</protein>
<feature type="region of interest" description="Disordered" evidence="1">
    <location>
        <begin position="429"/>
        <end position="601"/>
    </location>
</feature>
<feature type="compositionally biased region" description="Polar residues" evidence="1">
    <location>
        <begin position="463"/>
        <end position="477"/>
    </location>
</feature>
<dbReference type="AlphaFoldDB" id="A0A5C3KQL3"/>
<feature type="compositionally biased region" description="Basic and acidic residues" evidence="1">
    <location>
        <begin position="481"/>
        <end position="491"/>
    </location>
</feature>
<feature type="compositionally biased region" description="Low complexity" evidence="1">
    <location>
        <begin position="494"/>
        <end position="509"/>
    </location>
</feature>